<sequence length="228" mass="24184">MTPYIGIVISFVAFGVGTFLFKKTNGFFLFTPLFVAMILGVIILKATGINYEQYNQGGTVISFFLEPATIAFAIPLYKKRDLLQKYWLEIVAAITIGSAVSVTSIVAVGKLIRMHPQMMVSLLPQAATTAIAVPISESMNGIVSLTAFAVIFNAVIIYATGKMALKFFHINNPIAKGLALGSAGHALGVSVGIELGETEAAMASISMILVGVITVIVVPLSANLLRLT</sequence>
<dbReference type="STRING" id="519472.BHY08_02005"/>
<evidence type="ECO:0000256" key="2">
    <source>
        <dbReference type="ARBA" id="ARBA00022692"/>
    </source>
</evidence>
<evidence type="ECO:0000256" key="5">
    <source>
        <dbReference type="SAM" id="Phobius"/>
    </source>
</evidence>
<accession>A0A1J0A446</accession>
<evidence type="ECO:0000313" key="7">
    <source>
        <dbReference type="Proteomes" id="UP000191200"/>
    </source>
</evidence>
<feature type="transmembrane region" description="Helical" evidence="5">
    <location>
        <begin position="27"/>
        <end position="46"/>
    </location>
</feature>
<feature type="transmembrane region" description="Helical" evidence="5">
    <location>
        <begin position="173"/>
        <end position="193"/>
    </location>
</feature>
<dbReference type="EMBL" id="CP017267">
    <property type="protein sequence ID" value="APB30708.1"/>
    <property type="molecule type" value="Genomic_DNA"/>
</dbReference>
<evidence type="ECO:0000313" key="6">
    <source>
        <dbReference type="EMBL" id="APB30708.1"/>
    </source>
</evidence>
<feature type="transmembrane region" description="Helical" evidence="5">
    <location>
        <begin position="58"/>
        <end position="78"/>
    </location>
</feature>
<keyword evidence="2 5" id="KW-0812">Transmembrane</keyword>
<feature type="transmembrane region" description="Helical" evidence="5">
    <location>
        <begin position="205"/>
        <end position="225"/>
    </location>
</feature>
<dbReference type="KEGG" id="vte:BHY08_02005"/>
<organism evidence="6 7">
    <name type="scientific">Vagococcus teuberi</name>
    <dbReference type="NCBI Taxonomy" id="519472"/>
    <lineage>
        <taxon>Bacteria</taxon>
        <taxon>Bacillati</taxon>
        <taxon>Bacillota</taxon>
        <taxon>Bacilli</taxon>
        <taxon>Lactobacillales</taxon>
        <taxon>Enterococcaceae</taxon>
        <taxon>Vagococcus</taxon>
    </lineage>
</organism>
<dbReference type="InterPro" id="IPR007300">
    <property type="entry name" value="CidB/LrgB"/>
</dbReference>
<proteinExistence type="predicted"/>
<evidence type="ECO:0000256" key="3">
    <source>
        <dbReference type="ARBA" id="ARBA00022989"/>
    </source>
</evidence>
<keyword evidence="7" id="KW-1185">Reference proteome</keyword>
<feature type="transmembrane region" description="Helical" evidence="5">
    <location>
        <begin position="90"/>
        <end position="112"/>
    </location>
</feature>
<evidence type="ECO:0000256" key="1">
    <source>
        <dbReference type="ARBA" id="ARBA00004141"/>
    </source>
</evidence>
<feature type="transmembrane region" description="Helical" evidence="5">
    <location>
        <begin position="142"/>
        <end position="161"/>
    </location>
</feature>
<keyword evidence="4 5" id="KW-0472">Membrane</keyword>
<dbReference type="NCBIfam" id="NF003291">
    <property type="entry name" value="PRK04288.1"/>
    <property type="match status" value="1"/>
</dbReference>
<dbReference type="OrthoDB" id="9811701at2"/>
<evidence type="ECO:0000256" key="4">
    <source>
        <dbReference type="ARBA" id="ARBA00023136"/>
    </source>
</evidence>
<dbReference type="PANTHER" id="PTHR30249">
    <property type="entry name" value="PUTATIVE SEROTONIN TRANSPORTER"/>
    <property type="match status" value="1"/>
</dbReference>
<keyword evidence="3 5" id="KW-1133">Transmembrane helix</keyword>
<dbReference type="Pfam" id="PF04172">
    <property type="entry name" value="LrgB"/>
    <property type="match status" value="1"/>
</dbReference>
<dbReference type="GO" id="GO:0016020">
    <property type="term" value="C:membrane"/>
    <property type="evidence" value="ECO:0007669"/>
    <property type="project" value="UniProtKB-SubCell"/>
</dbReference>
<reference evidence="6 7" key="1">
    <citation type="submission" date="2016-09" db="EMBL/GenBank/DDBJ databases">
        <title>Vagococcus teuberi sp. nov., isolated from the Malian artisanal sour milk fene.</title>
        <authorList>
            <person name="Wullschleger S."/>
            <person name="Seifert C."/>
            <person name="Baumgartner S."/>
            <person name="Lacroix C."/>
            <person name="Bonfoh B."/>
            <person name="Stevens M.J."/>
            <person name="Meile L."/>
        </authorList>
    </citation>
    <scope>NUCLEOTIDE SEQUENCE [LARGE SCALE GENOMIC DNA]</scope>
    <source>
        <strain evidence="6 7">DSM 21459</strain>
    </source>
</reference>
<comment type="subcellular location">
    <subcellularLocation>
        <location evidence="1">Membrane</location>
        <topology evidence="1">Multi-pass membrane protein</topology>
    </subcellularLocation>
</comment>
<name>A0A1J0A446_9ENTE</name>
<dbReference type="PANTHER" id="PTHR30249:SF0">
    <property type="entry name" value="PLASTIDAL GLYCOLATE_GLYCERATE TRANSLOCATOR 1, CHLOROPLASTIC"/>
    <property type="match status" value="1"/>
</dbReference>
<dbReference type="RefSeq" id="WP_071456277.1">
    <property type="nucleotide sequence ID" value="NZ_CP017267.1"/>
</dbReference>
<protein>
    <submittedName>
        <fullName evidence="6">Antiholin LrgB</fullName>
    </submittedName>
</protein>
<gene>
    <name evidence="6" type="ORF">BHY08_02005</name>
</gene>
<dbReference type="Proteomes" id="UP000191200">
    <property type="component" value="Chromosome"/>
</dbReference>
<dbReference type="AlphaFoldDB" id="A0A1J0A446"/>
<feature type="transmembrane region" description="Helical" evidence="5">
    <location>
        <begin position="5"/>
        <end position="21"/>
    </location>
</feature>